<name>A0A8H3TVT5_9TREE</name>
<dbReference type="AlphaFoldDB" id="A0A8H3TVT5"/>
<sequence>MPAKTVAEAGAPALKRLAKASKSCASQSLAYGKCVGASYLDVSKGMCEKEFQAFKQCVQQQMGRKW</sequence>
<dbReference type="OrthoDB" id="3821113at2759"/>
<dbReference type="PANTHER" id="PTHR34561:SF1">
    <property type="entry name" value="NADH DEHYDROGENASE [UBIQUINONE] 1 ALPHA SUBCOMPLEX ASSEMBLY FACTOR 8"/>
    <property type="match status" value="1"/>
</dbReference>
<evidence type="ECO:0000313" key="2">
    <source>
        <dbReference type="Proteomes" id="UP000620104"/>
    </source>
</evidence>
<comment type="caution">
    <text evidence="1">The sequence shown here is derived from an EMBL/GenBank/DDBJ whole genome shotgun (WGS) entry which is preliminary data.</text>
</comment>
<dbReference type="GO" id="GO:0005739">
    <property type="term" value="C:mitochondrion"/>
    <property type="evidence" value="ECO:0007669"/>
    <property type="project" value="InterPro"/>
</dbReference>
<organism evidence="1 2">
    <name type="scientific">Naganishia liquefaciens</name>
    <dbReference type="NCBI Taxonomy" id="104408"/>
    <lineage>
        <taxon>Eukaryota</taxon>
        <taxon>Fungi</taxon>
        <taxon>Dikarya</taxon>
        <taxon>Basidiomycota</taxon>
        <taxon>Agaricomycotina</taxon>
        <taxon>Tremellomycetes</taxon>
        <taxon>Filobasidiales</taxon>
        <taxon>Filobasidiaceae</taxon>
        <taxon>Naganishia</taxon>
    </lineage>
</organism>
<evidence type="ECO:0000313" key="1">
    <source>
        <dbReference type="EMBL" id="GHJ88501.1"/>
    </source>
</evidence>
<protein>
    <submittedName>
        <fullName evidence="1">Uncharacterized protein</fullName>
    </submittedName>
</protein>
<dbReference type="PANTHER" id="PTHR34561">
    <property type="entry name" value="NADH DEHYDROGENASE [UBIQUINONE] 1 ALPHA SUBCOMPLEX ASSEMBLY FACTOR 8"/>
    <property type="match status" value="1"/>
</dbReference>
<gene>
    <name evidence="1" type="ORF">NliqN6_4903</name>
</gene>
<dbReference type="Proteomes" id="UP000620104">
    <property type="component" value="Unassembled WGS sequence"/>
</dbReference>
<dbReference type="EMBL" id="BLZA01000030">
    <property type="protein sequence ID" value="GHJ88501.1"/>
    <property type="molecule type" value="Genomic_DNA"/>
</dbReference>
<proteinExistence type="predicted"/>
<accession>A0A8H3TVT5</accession>
<dbReference type="PROSITE" id="PS51808">
    <property type="entry name" value="CHCH"/>
    <property type="match status" value="1"/>
</dbReference>
<dbReference type="InterPro" id="IPR034595">
    <property type="entry name" value="NDUFAF8"/>
</dbReference>
<dbReference type="GO" id="GO:0032981">
    <property type="term" value="P:mitochondrial respiratory chain complex I assembly"/>
    <property type="evidence" value="ECO:0007669"/>
    <property type="project" value="InterPro"/>
</dbReference>
<keyword evidence="2" id="KW-1185">Reference proteome</keyword>
<reference evidence="1" key="1">
    <citation type="submission" date="2020-07" db="EMBL/GenBank/DDBJ databases">
        <title>Draft Genome Sequence of a Deep-Sea Yeast, Naganishia (Cryptococcus) liquefaciens strain N6.</title>
        <authorList>
            <person name="Han Y.W."/>
            <person name="Kajitani R."/>
            <person name="Morimoto H."/>
            <person name="Parhat M."/>
            <person name="Tsubouchi H."/>
            <person name="Bakenova O."/>
            <person name="Ogata M."/>
            <person name="Argunhan B."/>
            <person name="Aoki R."/>
            <person name="Kajiwara S."/>
            <person name="Itoh T."/>
            <person name="Iwasaki H."/>
        </authorList>
    </citation>
    <scope>NUCLEOTIDE SEQUENCE</scope>
    <source>
        <strain evidence="1">N6</strain>
    </source>
</reference>